<dbReference type="SUPFAM" id="SSF116726">
    <property type="entry name" value="TrkA C-terminal domain-like"/>
    <property type="match status" value="4"/>
</dbReference>
<dbReference type="FunFam" id="3.30.70.1450:FF:000009">
    <property type="entry name" value="SLC13 family permease"/>
    <property type="match status" value="1"/>
</dbReference>
<gene>
    <name evidence="11" type="ORF">TrST_g1635</name>
</gene>
<dbReference type="InterPro" id="IPR051679">
    <property type="entry name" value="DASS-Related_Transporters"/>
</dbReference>
<feature type="compositionally biased region" description="Polar residues" evidence="8">
    <location>
        <begin position="749"/>
        <end position="759"/>
    </location>
</feature>
<feature type="transmembrane region" description="Helical" evidence="9">
    <location>
        <begin position="1215"/>
        <end position="1240"/>
    </location>
</feature>
<protein>
    <recommendedName>
        <fullName evidence="10">RCK C-terminal domain-containing protein</fullName>
    </recommendedName>
</protein>
<evidence type="ECO:0000256" key="1">
    <source>
        <dbReference type="ARBA" id="ARBA00004141"/>
    </source>
</evidence>
<feature type="transmembrane region" description="Helical" evidence="9">
    <location>
        <begin position="194"/>
        <end position="214"/>
    </location>
</feature>
<reference evidence="12" key="1">
    <citation type="journal article" date="2023" name="Commun. Biol.">
        <title>Genome analysis of Parmales, the sister group of diatoms, reveals the evolutionary specialization of diatoms from phago-mixotrophs to photoautotrophs.</title>
        <authorList>
            <person name="Ban H."/>
            <person name="Sato S."/>
            <person name="Yoshikawa S."/>
            <person name="Yamada K."/>
            <person name="Nakamura Y."/>
            <person name="Ichinomiya M."/>
            <person name="Sato N."/>
            <person name="Blanc-Mathieu R."/>
            <person name="Endo H."/>
            <person name="Kuwata A."/>
            <person name="Ogata H."/>
        </authorList>
    </citation>
    <scope>NUCLEOTIDE SEQUENCE [LARGE SCALE GENOMIC DNA]</scope>
    <source>
        <strain evidence="12">NIES 3701</strain>
    </source>
</reference>
<evidence type="ECO:0000256" key="3">
    <source>
        <dbReference type="ARBA" id="ARBA00022692"/>
    </source>
</evidence>
<feature type="transmembrane region" description="Helical" evidence="9">
    <location>
        <begin position="1291"/>
        <end position="1309"/>
    </location>
</feature>
<keyword evidence="4" id="KW-0677">Repeat</keyword>
<feature type="transmembrane region" description="Helical" evidence="9">
    <location>
        <begin position="106"/>
        <end position="130"/>
    </location>
</feature>
<dbReference type="GO" id="GO:0005886">
    <property type="term" value="C:plasma membrane"/>
    <property type="evidence" value="ECO:0007669"/>
    <property type="project" value="TreeGrafter"/>
</dbReference>
<evidence type="ECO:0000256" key="4">
    <source>
        <dbReference type="ARBA" id="ARBA00022737"/>
    </source>
</evidence>
<feature type="domain" description="RCK C-terminal" evidence="10">
    <location>
        <begin position="230"/>
        <end position="316"/>
    </location>
</feature>
<dbReference type="PANTHER" id="PTHR43652">
    <property type="entry name" value="BASIC AMINO ACID ANTIPORTER YFCC-RELATED"/>
    <property type="match status" value="1"/>
</dbReference>
<evidence type="ECO:0000259" key="10">
    <source>
        <dbReference type="PROSITE" id="PS51202"/>
    </source>
</evidence>
<keyword evidence="6 9" id="KW-0472">Membrane</keyword>
<keyword evidence="2" id="KW-0813">Transport</keyword>
<keyword evidence="5 9" id="KW-1133">Transmembrane helix</keyword>
<feature type="region of interest" description="Disordered" evidence="8">
    <location>
        <begin position="713"/>
        <end position="736"/>
    </location>
</feature>
<keyword evidence="12" id="KW-1185">Reference proteome</keyword>
<dbReference type="GO" id="GO:0006813">
    <property type="term" value="P:potassium ion transport"/>
    <property type="evidence" value="ECO:0007669"/>
    <property type="project" value="InterPro"/>
</dbReference>
<dbReference type="InterPro" id="IPR004680">
    <property type="entry name" value="Cit_transptr-like_dom"/>
</dbReference>
<evidence type="ECO:0000313" key="12">
    <source>
        <dbReference type="Proteomes" id="UP001165085"/>
    </source>
</evidence>
<feature type="transmembrane region" description="Helical" evidence="9">
    <location>
        <begin position="65"/>
        <end position="85"/>
    </location>
</feature>
<dbReference type="Pfam" id="PF03600">
    <property type="entry name" value="CitMHS"/>
    <property type="match status" value="2"/>
</dbReference>
<comment type="subcellular location">
    <subcellularLocation>
        <location evidence="1">Membrane</location>
        <topology evidence="1">Multi-pass membrane protein</topology>
    </subcellularLocation>
</comment>
<evidence type="ECO:0000256" key="2">
    <source>
        <dbReference type="ARBA" id="ARBA00022448"/>
    </source>
</evidence>
<feature type="transmembrane region" description="Helical" evidence="9">
    <location>
        <begin position="12"/>
        <end position="30"/>
    </location>
</feature>
<feature type="transmembrane region" description="Helical" evidence="9">
    <location>
        <begin position="1170"/>
        <end position="1194"/>
    </location>
</feature>
<keyword evidence="3 9" id="KW-0812">Transmembrane</keyword>
<feature type="domain" description="RCK C-terminal" evidence="10">
    <location>
        <begin position="1016"/>
        <end position="1101"/>
    </location>
</feature>
<dbReference type="OrthoDB" id="442352at2759"/>
<feature type="compositionally biased region" description="Low complexity" evidence="8">
    <location>
        <begin position="456"/>
        <end position="469"/>
    </location>
</feature>
<evidence type="ECO:0000256" key="9">
    <source>
        <dbReference type="SAM" id="Phobius"/>
    </source>
</evidence>
<evidence type="ECO:0000256" key="7">
    <source>
        <dbReference type="ARBA" id="ARBA00061614"/>
    </source>
</evidence>
<dbReference type="Pfam" id="PF02080">
    <property type="entry name" value="TrkA_C"/>
    <property type="match status" value="1"/>
</dbReference>
<feature type="compositionally biased region" description="Polar residues" evidence="8">
    <location>
        <begin position="435"/>
        <end position="444"/>
    </location>
</feature>
<dbReference type="Gene3D" id="3.30.70.1450">
    <property type="entry name" value="Regulator of K+ conductance, C-terminal domain"/>
    <property type="match status" value="4"/>
</dbReference>
<evidence type="ECO:0000256" key="8">
    <source>
        <dbReference type="SAM" id="MobiDB-lite"/>
    </source>
</evidence>
<evidence type="ECO:0000256" key="5">
    <source>
        <dbReference type="ARBA" id="ARBA00022989"/>
    </source>
</evidence>
<comment type="similarity">
    <text evidence="7">Belongs to the divalent anion:Na+ symporter (DASS) superfamily. Na+/sulfate symporter (TC 2.A.47.4) family.</text>
</comment>
<feature type="compositionally biased region" description="Polar residues" evidence="8">
    <location>
        <begin position="470"/>
        <end position="479"/>
    </location>
</feature>
<feature type="domain" description="RCK C-terminal" evidence="10">
    <location>
        <begin position="625"/>
        <end position="710"/>
    </location>
</feature>
<dbReference type="Proteomes" id="UP001165085">
    <property type="component" value="Unassembled WGS sequence"/>
</dbReference>
<feature type="region of interest" description="Disordered" evidence="8">
    <location>
        <begin position="749"/>
        <end position="769"/>
    </location>
</feature>
<dbReference type="PROSITE" id="PS51202">
    <property type="entry name" value="RCK_C"/>
    <property type="match status" value="3"/>
</dbReference>
<feature type="region of interest" description="Disordered" evidence="8">
    <location>
        <begin position="422"/>
        <end position="512"/>
    </location>
</feature>
<comment type="caution">
    <text evidence="11">The sequence shown here is derived from an EMBL/GenBank/DDBJ whole genome shotgun (WGS) entry which is preliminary data.</text>
</comment>
<dbReference type="PANTHER" id="PTHR43652:SF2">
    <property type="entry name" value="BASIC AMINO ACID ANTIPORTER YFCC-RELATED"/>
    <property type="match status" value="1"/>
</dbReference>
<proteinExistence type="inferred from homology"/>
<dbReference type="GO" id="GO:0015116">
    <property type="term" value="F:sulfate transmembrane transporter activity"/>
    <property type="evidence" value="ECO:0007669"/>
    <property type="project" value="UniProtKB-ARBA"/>
</dbReference>
<dbReference type="EMBL" id="BRXY01000084">
    <property type="protein sequence ID" value="GMH63452.1"/>
    <property type="molecule type" value="Genomic_DNA"/>
</dbReference>
<dbReference type="InterPro" id="IPR036721">
    <property type="entry name" value="RCK_C_sf"/>
</dbReference>
<feature type="transmembrane region" description="Helical" evidence="9">
    <location>
        <begin position="1315"/>
        <end position="1332"/>
    </location>
</feature>
<evidence type="ECO:0000313" key="11">
    <source>
        <dbReference type="EMBL" id="GMH63452.1"/>
    </source>
</evidence>
<dbReference type="GO" id="GO:0008324">
    <property type="term" value="F:monoatomic cation transmembrane transporter activity"/>
    <property type="evidence" value="ECO:0007669"/>
    <property type="project" value="InterPro"/>
</dbReference>
<evidence type="ECO:0000256" key="6">
    <source>
        <dbReference type="ARBA" id="ARBA00023136"/>
    </source>
</evidence>
<feature type="compositionally biased region" description="Polar residues" evidence="8">
    <location>
        <begin position="491"/>
        <end position="504"/>
    </location>
</feature>
<accession>A0A9W7E250</accession>
<name>A0A9W7E250_9STRA</name>
<feature type="transmembrane region" description="Helical" evidence="9">
    <location>
        <begin position="1116"/>
        <end position="1133"/>
    </location>
</feature>
<feature type="transmembrane region" description="Helical" evidence="9">
    <location>
        <begin position="1252"/>
        <end position="1271"/>
    </location>
</feature>
<dbReference type="InterPro" id="IPR006037">
    <property type="entry name" value="RCK_C"/>
</dbReference>
<organism evidence="11 12">
    <name type="scientific">Triparma strigata</name>
    <dbReference type="NCBI Taxonomy" id="1606541"/>
    <lineage>
        <taxon>Eukaryota</taxon>
        <taxon>Sar</taxon>
        <taxon>Stramenopiles</taxon>
        <taxon>Ochrophyta</taxon>
        <taxon>Bolidophyceae</taxon>
        <taxon>Parmales</taxon>
        <taxon>Triparmaceae</taxon>
        <taxon>Triparma</taxon>
    </lineage>
</organism>
<sequence>MAAPTALPESTFTVVWMTLCLVLLFGMLVSDKIGADLTMMFVLTLLMLPRILTVPEAIAGFSNEGLLTVVVLFVVAGGISQTGGLDWYMAKILGRPKTLAGAQFKLMVPIAFVSAFLNNTPVVMVMIPIVQRWAKTIKQPSSQLLIPLSFASILGGTCTLIGTSTNLVVAGLLGQYNFCDPTTAYCDTDQTIGLFDLGLYGVPIAMVGIGYILLLSPFLLPYPDQGSGAAEAMTQIDDDDLLVSARITKWSPAGGKTVKDSGMRGLPGLFLVSVQKKESGMTYRAVGPNMRLDAGDILSFTGVVETLGQICEEHGLEPITNENDLDFNRAALNPFTSNRALEEIAEEGPSDINSEAGSVRIPDPHEVEVDALNAYLEEKKSAKDDTAEVAKLGATKEQFMATDKDTRVKAIAYMRSLIRKNVREDGGASPHSPMGQRSRSGSDPNENDTKLDMFRNHNSNNTWSGTSNSDKYPSIQSSLFDDPSQGANGGFRSNSLGGSGSSTPRRVRSNERQNSTGLATLLNSLAPAMVVVAPDPTTSKKNVIFVGVNASDRVGLLHDLSKGMSKLGLQALHTEASVVGLRSVSIWRCEVGGALRRERRRRFGIDEGDVEEIWSVLNSILSEESGTEAIKQRGLRVIRTRVIENSTLIGKTANEAKFRVCFRAAIVAIQRGSKPPTGRLGEVRFEKNDVLLLQVGDDSPLLTKEYFDATNDYKQQGGGRMSRNTSRDDLAGSQHKTGLGNMVRRMTGTLSRNSSNNSLGEKEAGGVGSQRKSLNEAYWNHFKNKPETSDSQKSLNEAYYKHFHRSGSTEGIAKMKEVAISGGVGSNSDENGGFYIGGEVVSSEMVNIETEVKDGASIDVENAGGIGNNTEIIAELVKDLFVETALNFEEGEEDLTAFVGKEFLSAMVVVPGSSLVGKTMKHSGISKLPGVHLFSIERPVALVVTSSENDSPPHEEDDLINENASEAGATEGGGGETVTISQDEKLQEKDILWWSGSANAIGELRKIPGLAPLETDQISKIGQSADRRLVQAVVAKKGPLVGKSIKQSKFRTRFNCAVIAVHREGTKVKDMPGRIVLQAGDVLLLEAGQDFVRLNKDNTLCFALLSELDDSTPPRLKLLVPALLLAVAMLAVYSSGVASLLETALCASAGMVTLGILTQQEARDAVNWDIYVTIAAAFGIGKAMVNSGVAGGVASGLTSVGKSLGIGDSGILAMIYLATFLISNVVTNNAAAALIFPIAIEVALDFGTSPKLISYTLMLSASASFMSPFGYQTNLMVYGPGGYKYMDFLKFGTPMQIVLWLFSVCILSAKSTFLNFFIIWLASLAFMILAFVGRMKWEMKNLVE</sequence>
<feature type="transmembrane region" description="Helical" evidence="9">
    <location>
        <begin position="150"/>
        <end position="173"/>
    </location>
</feature>
<feature type="transmembrane region" description="Helical" evidence="9">
    <location>
        <begin position="37"/>
        <end position="59"/>
    </location>
</feature>